<dbReference type="PANTHER" id="PTHR43179">
    <property type="entry name" value="RHAMNOSYLTRANSFERASE WBBL"/>
    <property type="match status" value="1"/>
</dbReference>
<dbReference type="EMBL" id="JABCUR010000005">
    <property type="protein sequence ID" value="NMW65296.1"/>
    <property type="molecule type" value="Genomic_DNA"/>
</dbReference>
<dbReference type="Proteomes" id="UP000578252">
    <property type="component" value="Unassembled WGS sequence"/>
</dbReference>
<comment type="pathway">
    <text evidence="1">Cell wall biogenesis; cell wall polysaccharide biosynthesis.</text>
</comment>
<organism evidence="7 8">
    <name type="scientific">Mobiluncus mulieris</name>
    <dbReference type="NCBI Taxonomy" id="2052"/>
    <lineage>
        <taxon>Bacteria</taxon>
        <taxon>Bacillati</taxon>
        <taxon>Actinomycetota</taxon>
        <taxon>Actinomycetes</taxon>
        <taxon>Actinomycetales</taxon>
        <taxon>Actinomycetaceae</taxon>
        <taxon>Mobiluncus</taxon>
    </lineage>
</organism>
<evidence type="ECO:0000256" key="1">
    <source>
        <dbReference type="ARBA" id="ARBA00004776"/>
    </source>
</evidence>
<feature type="transmembrane region" description="Helical" evidence="6">
    <location>
        <begin position="353"/>
        <end position="372"/>
    </location>
</feature>
<sequence length="435" mass="47860">MKVNEAKVWAIGVAFQPDTARLDDTIESLLPQVTGVIVVDNTPNPSAELLRYWRGWTRRGVVVLALGRNLGIAAAQNIGARHALRRLGFSPLHEVPSGNPRENSGVAPREKSRKTPPNENTCRAGDVPGVTAVKTGEIPGAGGKDSPGARESRRARARGNEPTGGDAALLFFDQDSVFAPDYVAQIQAAEMVEYQRLVGDVAGGISVFGGLAFDHRETDPTKRDVLAYRDTPRGPRRYPDGELRENKVLPAAFLIASGLYVPVNVWQSVGPMRAGMFIDHVDLEWSMRARAVGMQTLLVTAATIDHQLGDRVVKLPGRTQVVHVHSPFRVYYLVRNTCWLIRGLAPIPAGWRWGYVLWLAKFVAFNLVFAPGRRQRFAKILRGLLDGCRFRRKPREMFQLKRLESGCRAPGRGILAKEMTGGLFTGRSGRKGQGC</sequence>
<evidence type="ECO:0000256" key="5">
    <source>
        <dbReference type="SAM" id="MobiDB-lite"/>
    </source>
</evidence>
<dbReference type="InterPro" id="IPR029044">
    <property type="entry name" value="Nucleotide-diphossugar_trans"/>
</dbReference>
<evidence type="ECO:0000256" key="6">
    <source>
        <dbReference type="SAM" id="Phobius"/>
    </source>
</evidence>
<accession>A0A7Y0Y4A9</accession>
<keyword evidence="4 7" id="KW-0808">Transferase</keyword>
<protein>
    <submittedName>
        <fullName evidence="7">Glycosyltransferase family 2 protein</fullName>
    </submittedName>
</protein>
<name>A0A7Y0Y4A9_9ACTO</name>
<dbReference type="RefSeq" id="WP_169772036.1">
    <property type="nucleotide sequence ID" value="NZ_JABCUR010000005.1"/>
</dbReference>
<evidence type="ECO:0000256" key="3">
    <source>
        <dbReference type="ARBA" id="ARBA00022676"/>
    </source>
</evidence>
<gene>
    <name evidence="7" type="ORF">HHJ78_07095</name>
</gene>
<dbReference type="SUPFAM" id="SSF53448">
    <property type="entry name" value="Nucleotide-diphospho-sugar transferases"/>
    <property type="match status" value="1"/>
</dbReference>
<keyword evidence="6" id="KW-0472">Membrane</keyword>
<comment type="caution">
    <text evidence="7">The sequence shown here is derived from an EMBL/GenBank/DDBJ whole genome shotgun (WGS) entry which is preliminary data.</text>
</comment>
<comment type="similarity">
    <text evidence="2">Belongs to the glycosyltransferase 2 family.</text>
</comment>
<evidence type="ECO:0000313" key="8">
    <source>
        <dbReference type="Proteomes" id="UP000578252"/>
    </source>
</evidence>
<feature type="region of interest" description="Disordered" evidence="5">
    <location>
        <begin position="91"/>
        <end position="162"/>
    </location>
</feature>
<dbReference type="CDD" id="cd02526">
    <property type="entry name" value="GT2_RfbF_like"/>
    <property type="match status" value="1"/>
</dbReference>
<dbReference type="PANTHER" id="PTHR43179:SF12">
    <property type="entry name" value="GALACTOFURANOSYLTRANSFERASE GLFT2"/>
    <property type="match status" value="1"/>
</dbReference>
<dbReference type="AlphaFoldDB" id="A0A7Y0Y4A9"/>
<evidence type="ECO:0000313" key="7">
    <source>
        <dbReference type="EMBL" id="NMW65296.1"/>
    </source>
</evidence>
<keyword evidence="6" id="KW-0812">Transmembrane</keyword>
<keyword evidence="6" id="KW-1133">Transmembrane helix</keyword>
<evidence type="ECO:0000256" key="4">
    <source>
        <dbReference type="ARBA" id="ARBA00022679"/>
    </source>
</evidence>
<proteinExistence type="inferred from homology"/>
<keyword evidence="3" id="KW-0328">Glycosyltransferase</keyword>
<reference evidence="7 8" key="1">
    <citation type="submission" date="2020-04" db="EMBL/GenBank/DDBJ databases">
        <title>Antimicrobial susceptibility and clonality of vaginal-derived multi-drug resistant Mobiluncus isolates in China.</title>
        <authorList>
            <person name="Zhang X."/>
        </authorList>
    </citation>
    <scope>NUCLEOTIDE SEQUENCE [LARGE SCALE GENOMIC DNA]</scope>
    <source>
        <strain evidence="7 8">13</strain>
    </source>
</reference>
<dbReference type="GO" id="GO:0016757">
    <property type="term" value="F:glycosyltransferase activity"/>
    <property type="evidence" value="ECO:0007669"/>
    <property type="project" value="UniProtKB-KW"/>
</dbReference>
<evidence type="ECO:0000256" key="2">
    <source>
        <dbReference type="ARBA" id="ARBA00006739"/>
    </source>
</evidence>